<gene>
    <name evidence="7" type="ORF">SSP531S_40210</name>
</gene>
<feature type="compositionally biased region" description="Low complexity" evidence="5">
    <location>
        <begin position="28"/>
        <end position="38"/>
    </location>
</feature>
<evidence type="ECO:0000256" key="5">
    <source>
        <dbReference type="SAM" id="MobiDB-lite"/>
    </source>
</evidence>
<dbReference type="InterPro" id="IPR050858">
    <property type="entry name" value="Mal-CoA-ACP_Trans/PKS_FabD"/>
</dbReference>
<name>A0A388T314_9ACTN</name>
<comment type="catalytic activity">
    <reaction evidence="4">
        <text>holo-[ACP] + malonyl-CoA = malonyl-[ACP] + CoA</text>
        <dbReference type="Rhea" id="RHEA:41792"/>
        <dbReference type="Rhea" id="RHEA-COMP:9623"/>
        <dbReference type="Rhea" id="RHEA-COMP:9685"/>
        <dbReference type="ChEBI" id="CHEBI:57287"/>
        <dbReference type="ChEBI" id="CHEBI:57384"/>
        <dbReference type="ChEBI" id="CHEBI:64479"/>
        <dbReference type="ChEBI" id="CHEBI:78449"/>
        <dbReference type="EC" id="2.3.1.39"/>
    </reaction>
</comment>
<comment type="caution">
    <text evidence="7">The sequence shown here is derived from an EMBL/GenBank/DDBJ whole genome shotgun (WGS) entry which is preliminary data.</text>
</comment>
<dbReference type="InterPro" id="IPR016035">
    <property type="entry name" value="Acyl_Trfase/lysoPLipase"/>
</dbReference>
<dbReference type="GO" id="GO:0004314">
    <property type="term" value="F:[acyl-carrier-protein] S-malonyltransferase activity"/>
    <property type="evidence" value="ECO:0007669"/>
    <property type="project" value="UniProtKB-EC"/>
</dbReference>
<sequence length="379" mass="39298">MPTGLLKPLAPQPWPPSPLVPTTPSPYDPAARAAPSADGRARHVLPTKKGVELVIAFIAPGQGSQTPGMLAAWLRDPALAARVRAWSEAADVDLVHLGTRASAAEVARTENTQPLLVAQGLLAHEQFEEPGERGQPGQPGEHGEASAVAAGHSVGEITAAACAGVLSPTDAVRLAAIRGRAMADACAVVPTSMAAVVGGDESDTLAAIAEHGLTAATFNGAGQIVAAGLAEDLRRLAARPPAGSTVKPLKVAGAFHTRHMEPARRRLAAAAAVTPFRPPRGLLLSNADGEPLTRPETIRRRLVDQVVQPVRWDLCLCALGRIAPDVTVALPPSRTLANLVRRRLPGLFVMSVSTPGDLPRVRARLTAASRTRGATHAGL</sequence>
<organism evidence="7 8">
    <name type="scientific">Streptomyces spongiicola</name>
    <dbReference type="NCBI Taxonomy" id="1690221"/>
    <lineage>
        <taxon>Bacteria</taxon>
        <taxon>Bacillati</taxon>
        <taxon>Actinomycetota</taxon>
        <taxon>Actinomycetes</taxon>
        <taxon>Kitasatosporales</taxon>
        <taxon>Streptomycetaceae</taxon>
        <taxon>Streptomyces</taxon>
    </lineage>
</organism>
<dbReference type="EMBL" id="BGZL01000011">
    <property type="protein sequence ID" value="GBQ02562.1"/>
    <property type="molecule type" value="Genomic_DNA"/>
</dbReference>
<dbReference type="Proteomes" id="UP000265354">
    <property type="component" value="Unassembled WGS sequence"/>
</dbReference>
<evidence type="ECO:0000313" key="8">
    <source>
        <dbReference type="Proteomes" id="UP000265354"/>
    </source>
</evidence>
<keyword evidence="2 7" id="KW-0808">Transferase</keyword>
<dbReference type="PANTHER" id="PTHR42681">
    <property type="entry name" value="MALONYL-COA-ACYL CARRIER PROTEIN TRANSACYLASE, MITOCHONDRIAL"/>
    <property type="match status" value="1"/>
</dbReference>
<dbReference type="SUPFAM" id="SSF55048">
    <property type="entry name" value="Probable ACP-binding domain of malonyl-CoA ACP transacylase"/>
    <property type="match status" value="1"/>
</dbReference>
<dbReference type="InterPro" id="IPR016036">
    <property type="entry name" value="Malonyl_transacylase_ACP-bd"/>
</dbReference>
<dbReference type="Gene3D" id="3.40.366.10">
    <property type="entry name" value="Malonyl-Coenzyme A Acyl Carrier Protein, domain 2"/>
    <property type="match status" value="1"/>
</dbReference>
<dbReference type="Pfam" id="PF00698">
    <property type="entry name" value="Acyl_transf_1"/>
    <property type="match status" value="1"/>
</dbReference>
<dbReference type="SUPFAM" id="SSF52151">
    <property type="entry name" value="FabD/lysophospholipase-like"/>
    <property type="match status" value="1"/>
</dbReference>
<evidence type="ECO:0000313" key="7">
    <source>
        <dbReference type="EMBL" id="GBQ02562.1"/>
    </source>
</evidence>
<accession>A0A388T314</accession>
<dbReference type="PANTHER" id="PTHR42681:SF1">
    <property type="entry name" value="MALONYL-COA-ACYL CARRIER PROTEIN TRANSACYLASE, MITOCHONDRIAL"/>
    <property type="match status" value="1"/>
</dbReference>
<dbReference type="Gene3D" id="3.30.70.250">
    <property type="entry name" value="Malonyl-CoA ACP transacylase, ACP-binding"/>
    <property type="match status" value="1"/>
</dbReference>
<dbReference type="InterPro" id="IPR014043">
    <property type="entry name" value="Acyl_transferase_dom"/>
</dbReference>
<feature type="region of interest" description="Disordered" evidence="5">
    <location>
        <begin position="1"/>
        <end position="42"/>
    </location>
</feature>
<evidence type="ECO:0000256" key="2">
    <source>
        <dbReference type="ARBA" id="ARBA00022679"/>
    </source>
</evidence>
<dbReference type="GO" id="GO:0005829">
    <property type="term" value="C:cytosol"/>
    <property type="evidence" value="ECO:0007669"/>
    <property type="project" value="TreeGrafter"/>
</dbReference>
<dbReference type="AlphaFoldDB" id="A0A388T314"/>
<dbReference type="GO" id="GO:0006633">
    <property type="term" value="P:fatty acid biosynthetic process"/>
    <property type="evidence" value="ECO:0007669"/>
    <property type="project" value="TreeGrafter"/>
</dbReference>
<evidence type="ECO:0000256" key="3">
    <source>
        <dbReference type="ARBA" id="ARBA00023315"/>
    </source>
</evidence>
<evidence type="ECO:0000256" key="1">
    <source>
        <dbReference type="ARBA" id="ARBA00013258"/>
    </source>
</evidence>
<dbReference type="SMART" id="SM00827">
    <property type="entry name" value="PKS_AT"/>
    <property type="match status" value="1"/>
</dbReference>
<dbReference type="EC" id="2.3.1.39" evidence="1"/>
<evidence type="ECO:0000256" key="4">
    <source>
        <dbReference type="ARBA" id="ARBA00048462"/>
    </source>
</evidence>
<protein>
    <recommendedName>
        <fullName evidence="1">[acyl-carrier-protein] S-malonyltransferase</fullName>
        <ecNumber evidence="1">2.3.1.39</ecNumber>
    </recommendedName>
</protein>
<feature type="region of interest" description="Disordered" evidence="5">
    <location>
        <begin position="128"/>
        <end position="149"/>
    </location>
</feature>
<feature type="domain" description="Malonyl-CoA:ACP transacylase (MAT)" evidence="6">
    <location>
        <begin position="58"/>
        <end position="357"/>
    </location>
</feature>
<dbReference type="InterPro" id="IPR001227">
    <property type="entry name" value="Ac_transferase_dom_sf"/>
</dbReference>
<proteinExistence type="predicted"/>
<evidence type="ECO:0000259" key="6">
    <source>
        <dbReference type="SMART" id="SM00827"/>
    </source>
</evidence>
<feature type="compositionally biased region" description="Pro residues" evidence="5">
    <location>
        <begin position="10"/>
        <end position="27"/>
    </location>
</feature>
<reference evidence="7 8" key="1">
    <citation type="submission" date="2018-07" db="EMBL/GenBank/DDBJ databases">
        <title>Whole Genome Shotgun Sequence of Streptomyces spongiicola strain 531S.</title>
        <authorList>
            <person name="Dohra H."/>
            <person name="Kodani S."/>
        </authorList>
    </citation>
    <scope>NUCLEOTIDE SEQUENCE [LARGE SCALE GENOMIC DNA]</scope>
    <source>
        <strain evidence="7 8">531S</strain>
    </source>
</reference>
<keyword evidence="3" id="KW-0012">Acyltransferase</keyword>